<dbReference type="Proteomes" id="UP000445000">
    <property type="component" value="Unassembled WGS sequence"/>
</dbReference>
<evidence type="ECO:0000313" key="2">
    <source>
        <dbReference type="EMBL" id="GFE82310.1"/>
    </source>
</evidence>
<reference evidence="3" key="1">
    <citation type="submission" date="2020-01" db="EMBL/GenBank/DDBJ databases">
        <title>'Steroidobacter agaridevorans' sp. nov., agar-degrading bacteria isolated from rhizosphere soils.</title>
        <authorList>
            <person name="Ikenaga M."/>
            <person name="Kataoka M."/>
            <person name="Murouchi A."/>
            <person name="Katsuragi S."/>
            <person name="Sakai M."/>
        </authorList>
    </citation>
    <scope>NUCLEOTIDE SEQUENCE [LARGE SCALE GENOMIC DNA]</scope>
    <source>
        <strain evidence="3">YU21-B</strain>
    </source>
</reference>
<protein>
    <submittedName>
        <fullName evidence="2">Uncharacterized protein</fullName>
    </submittedName>
</protein>
<evidence type="ECO:0000313" key="3">
    <source>
        <dbReference type="Proteomes" id="UP000445000"/>
    </source>
</evidence>
<evidence type="ECO:0000256" key="1">
    <source>
        <dbReference type="SAM" id="MobiDB-lite"/>
    </source>
</evidence>
<accession>A0A829YGH0</accession>
<feature type="region of interest" description="Disordered" evidence="1">
    <location>
        <begin position="418"/>
        <end position="442"/>
    </location>
</feature>
<dbReference type="AlphaFoldDB" id="A0A829YGH0"/>
<organism evidence="2 3">
    <name type="scientific">Steroidobacter agaridevorans</name>
    <dbReference type="NCBI Taxonomy" id="2695856"/>
    <lineage>
        <taxon>Bacteria</taxon>
        <taxon>Pseudomonadati</taxon>
        <taxon>Pseudomonadota</taxon>
        <taxon>Gammaproteobacteria</taxon>
        <taxon>Steroidobacterales</taxon>
        <taxon>Steroidobacteraceae</taxon>
        <taxon>Steroidobacter</taxon>
    </lineage>
</organism>
<name>A0A829YGH0_9GAMM</name>
<dbReference type="EMBL" id="BLJN01000004">
    <property type="protein sequence ID" value="GFE82310.1"/>
    <property type="molecule type" value="Genomic_DNA"/>
</dbReference>
<feature type="compositionally biased region" description="Polar residues" evidence="1">
    <location>
        <begin position="421"/>
        <end position="430"/>
    </location>
</feature>
<keyword evidence="3" id="KW-1185">Reference proteome</keyword>
<sequence length="442" mass="48848">MILPEDIQQLAERFRATGLLGKPGMLSRLFDYLLERSIAGTPPKEIEIAIDVFGKDESFAVAQDSTVRVYVHKLRRKLEEFHAQAGRDDVARLVLPKGEYRIVIEGVDAPAAKITDQPTPPRVEQRSRFRVRSALAAAAGCFLLLCAGLLGFNLRPGAPASELDTVRGNPVWAKLLDDDRPIVVVVGDYYIFGETDPRSGAVKRMVREFSINSARELEEQLQSDPRLNGRYEDLELAYLPTSTAFAMRDVLTTLAAPGQPQHRVQVVLASELTTDMLRTAHVIYIGYISGMRQLQELAFQHSRLSVGASFDELIDKRTGQRYVSQAGQLPEAGTMYRDYGFFASFPGPTGNRFVIIAGTRDVAVMETAQALTRAWPLAELARSTQGESFEALYEVAGLNRSNLSGRLLFSAALGSTERHPSNTPAATESNFFLADLNDDRSH</sequence>
<dbReference type="RefSeq" id="WP_161813965.1">
    <property type="nucleotide sequence ID" value="NZ_BLJN01000004.1"/>
</dbReference>
<proteinExistence type="predicted"/>
<gene>
    <name evidence="2" type="ORF">GCM10011487_43100</name>
</gene>
<comment type="caution">
    <text evidence="2">The sequence shown here is derived from an EMBL/GenBank/DDBJ whole genome shotgun (WGS) entry which is preliminary data.</text>
</comment>